<dbReference type="AlphaFoldDB" id="A0A6G1PU55"/>
<protein>
    <submittedName>
        <fullName evidence="1">Uncharacterized protein</fullName>
    </submittedName>
</protein>
<gene>
    <name evidence="1" type="ORF">EXN66_Car009350</name>
</gene>
<accession>A0A6G1PU55</accession>
<reference evidence="2" key="2">
    <citation type="submission" date="2019-02" db="EMBL/GenBank/DDBJ databases">
        <title>Opniocepnalus argus Var Kimnra genome.</title>
        <authorList>
            <person name="Zhou C."/>
            <person name="Xiao S."/>
        </authorList>
    </citation>
    <scope>NUCLEOTIDE SEQUENCE [LARGE SCALE GENOMIC DNA]</scope>
</reference>
<dbReference type="Proteomes" id="UP000503349">
    <property type="component" value="Chromosome 9"/>
</dbReference>
<name>A0A6G1PU55_CHAAH</name>
<reference evidence="1 2" key="1">
    <citation type="submission" date="2019-02" db="EMBL/GenBank/DDBJ databases">
        <title>Opniocepnalus argus genome.</title>
        <authorList>
            <person name="Zhou C."/>
            <person name="Xiao S."/>
        </authorList>
    </citation>
    <scope>NUCLEOTIDE SEQUENCE [LARGE SCALE GENOMIC DNA]</scope>
    <source>
        <strain evidence="1">OARG1902GOOAL</strain>
        <tissue evidence="1">Muscle</tissue>
    </source>
</reference>
<dbReference type="EMBL" id="CM015720">
    <property type="protein sequence ID" value="KAF3693674.1"/>
    <property type="molecule type" value="Genomic_DNA"/>
</dbReference>
<proteinExistence type="predicted"/>
<sequence length="117" mass="13334">MHRWYPQGFASLYQFVSKRLSGKLFAGYCPECVKRTQRKPAHFLYTRGQGPSMAQLGMLRALRGEGTALVPRGQTTPCCCPTGHKMFGKGRAQMEECVLVNAFTMRFLRYVKFNCKD</sequence>
<organism evidence="1 2">
    <name type="scientific">Channa argus</name>
    <name type="common">Northern snakehead</name>
    <name type="synonym">Ophicephalus argus</name>
    <dbReference type="NCBI Taxonomy" id="215402"/>
    <lineage>
        <taxon>Eukaryota</taxon>
        <taxon>Metazoa</taxon>
        <taxon>Chordata</taxon>
        <taxon>Craniata</taxon>
        <taxon>Vertebrata</taxon>
        <taxon>Euteleostomi</taxon>
        <taxon>Actinopterygii</taxon>
        <taxon>Neopterygii</taxon>
        <taxon>Teleostei</taxon>
        <taxon>Neoteleostei</taxon>
        <taxon>Acanthomorphata</taxon>
        <taxon>Anabantaria</taxon>
        <taxon>Anabantiformes</taxon>
        <taxon>Channoidei</taxon>
        <taxon>Channidae</taxon>
        <taxon>Channa</taxon>
    </lineage>
</organism>
<keyword evidence="2" id="KW-1185">Reference proteome</keyword>
<evidence type="ECO:0000313" key="2">
    <source>
        <dbReference type="Proteomes" id="UP000503349"/>
    </source>
</evidence>
<evidence type="ECO:0000313" key="1">
    <source>
        <dbReference type="EMBL" id="KAF3693674.1"/>
    </source>
</evidence>